<dbReference type="EMBL" id="GBXM01039182">
    <property type="protein sequence ID" value="JAH69395.1"/>
    <property type="molecule type" value="Transcribed_RNA"/>
</dbReference>
<name>A0A0E9UW44_ANGAN</name>
<protein>
    <submittedName>
        <fullName evidence="1">Uncharacterized protein</fullName>
    </submittedName>
</protein>
<evidence type="ECO:0000313" key="1">
    <source>
        <dbReference type="EMBL" id="JAH69395.1"/>
    </source>
</evidence>
<reference evidence="1" key="1">
    <citation type="submission" date="2014-11" db="EMBL/GenBank/DDBJ databases">
        <authorList>
            <person name="Amaro Gonzalez C."/>
        </authorList>
    </citation>
    <scope>NUCLEOTIDE SEQUENCE</scope>
</reference>
<sequence>MVCFCLLGVDHQKCLPEVYCGFSKCD</sequence>
<dbReference type="AlphaFoldDB" id="A0A0E9UW44"/>
<proteinExistence type="predicted"/>
<accession>A0A0E9UW44</accession>
<organism evidence="1">
    <name type="scientific">Anguilla anguilla</name>
    <name type="common">European freshwater eel</name>
    <name type="synonym">Muraena anguilla</name>
    <dbReference type="NCBI Taxonomy" id="7936"/>
    <lineage>
        <taxon>Eukaryota</taxon>
        <taxon>Metazoa</taxon>
        <taxon>Chordata</taxon>
        <taxon>Craniata</taxon>
        <taxon>Vertebrata</taxon>
        <taxon>Euteleostomi</taxon>
        <taxon>Actinopterygii</taxon>
        <taxon>Neopterygii</taxon>
        <taxon>Teleostei</taxon>
        <taxon>Anguilliformes</taxon>
        <taxon>Anguillidae</taxon>
        <taxon>Anguilla</taxon>
    </lineage>
</organism>
<reference evidence="1" key="2">
    <citation type="journal article" date="2015" name="Fish Shellfish Immunol.">
        <title>Early steps in the European eel (Anguilla anguilla)-Vibrio vulnificus interaction in the gills: Role of the RtxA13 toxin.</title>
        <authorList>
            <person name="Callol A."/>
            <person name="Pajuelo D."/>
            <person name="Ebbesson L."/>
            <person name="Teles M."/>
            <person name="MacKenzie S."/>
            <person name="Amaro C."/>
        </authorList>
    </citation>
    <scope>NUCLEOTIDE SEQUENCE</scope>
</reference>